<dbReference type="EMBL" id="QXGE01006708">
    <property type="protein sequence ID" value="KAE9264727.1"/>
    <property type="molecule type" value="Genomic_DNA"/>
</dbReference>
<protein>
    <submittedName>
        <fullName evidence="3">Uncharacterized protein</fullName>
    </submittedName>
</protein>
<evidence type="ECO:0000313" key="4">
    <source>
        <dbReference type="Proteomes" id="UP000429523"/>
    </source>
</evidence>
<gene>
    <name evidence="3" type="ORF">PF001_g31167</name>
    <name evidence="1" type="ORF">PF009_g31606</name>
    <name evidence="2" type="ORF">PF011_g31054</name>
</gene>
<sequence>MYVSRTKSRALCDGVRRGHLKRLRVDNQVAHAIVVFAARQATDLTELKLLIHEILDDQYTRGVRKKLTVASLLKSGIDRHGKSVAPQLPDSDRVTDLYEIDEVVSSSFNERDEEIGDVAWTNTEEPYKTLPPKVKREFCKKEKKWVSVYFQW</sequence>
<dbReference type="AlphaFoldDB" id="A0A6A4AVQ1"/>
<evidence type="ECO:0000313" key="2">
    <source>
        <dbReference type="EMBL" id="KAE8957692.1"/>
    </source>
</evidence>
<dbReference type="EMBL" id="QXFW01007137">
    <property type="protein sequence ID" value="KAE8957692.1"/>
    <property type="molecule type" value="Genomic_DNA"/>
</dbReference>
<organism evidence="3 5">
    <name type="scientific">Phytophthora fragariae</name>
    <dbReference type="NCBI Taxonomy" id="53985"/>
    <lineage>
        <taxon>Eukaryota</taxon>
        <taxon>Sar</taxon>
        <taxon>Stramenopiles</taxon>
        <taxon>Oomycota</taxon>
        <taxon>Peronosporomycetes</taxon>
        <taxon>Peronosporales</taxon>
        <taxon>Peronosporaceae</taxon>
        <taxon>Phytophthora</taxon>
    </lineage>
</organism>
<accession>A0A6A4AVQ1</accession>
<proteinExistence type="predicted"/>
<dbReference type="Proteomes" id="UP000429523">
    <property type="component" value="Unassembled WGS sequence"/>
</dbReference>
<evidence type="ECO:0000313" key="1">
    <source>
        <dbReference type="EMBL" id="KAE8918079.1"/>
    </source>
</evidence>
<comment type="caution">
    <text evidence="3">The sequence shown here is derived from an EMBL/GenBank/DDBJ whole genome shotgun (WGS) entry which is preliminary data.</text>
</comment>
<name>A0A6A4AVQ1_9STRA</name>
<dbReference type="Proteomes" id="UP000460718">
    <property type="component" value="Unassembled WGS sequence"/>
</dbReference>
<dbReference type="EMBL" id="QXGF01006202">
    <property type="protein sequence ID" value="KAE8918079.1"/>
    <property type="molecule type" value="Genomic_DNA"/>
</dbReference>
<evidence type="ECO:0000313" key="3">
    <source>
        <dbReference type="EMBL" id="KAE9264727.1"/>
    </source>
</evidence>
<reference evidence="4 5" key="1">
    <citation type="submission" date="2018-08" db="EMBL/GenBank/DDBJ databases">
        <title>Genomic investigation of the strawberry pathogen Phytophthora fragariae indicates pathogenicity is determined by transcriptional variation in three key races.</title>
        <authorList>
            <person name="Adams T.M."/>
            <person name="Armitage A.D."/>
            <person name="Sobczyk M.K."/>
            <person name="Bates H.J."/>
            <person name="Dunwell J.M."/>
            <person name="Nellist C.F."/>
            <person name="Harrison R.J."/>
        </authorList>
    </citation>
    <scope>NUCLEOTIDE SEQUENCE [LARGE SCALE GENOMIC DNA]</scope>
    <source>
        <strain evidence="3 5">A4</strain>
        <strain evidence="1 4">NOV-9</strain>
        <strain evidence="2 6">SCRP245</strain>
    </source>
</reference>
<dbReference type="Proteomes" id="UP000437068">
    <property type="component" value="Unassembled WGS sequence"/>
</dbReference>
<evidence type="ECO:0000313" key="5">
    <source>
        <dbReference type="Proteomes" id="UP000437068"/>
    </source>
</evidence>
<evidence type="ECO:0000313" key="6">
    <source>
        <dbReference type="Proteomes" id="UP000460718"/>
    </source>
</evidence>